<proteinExistence type="predicted"/>
<protein>
    <submittedName>
        <fullName evidence="3">Uncharacterized protein</fullName>
    </submittedName>
</protein>
<feature type="chain" id="PRO_5043011811" evidence="2">
    <location>
        <begin position="29"/>
        <end position="254"/>
    </location>
</feature>
<sequence length="254" mass="27487">MVQWGPRWRRRRRHEVLLGLGGVRLVLRGGVPHVDNGVEDGDDFLGPEIIALVAAGVEAAADEEVDGDVEEEDLGPDHVVRAEFEYVQGDDAFDLGRPLAGVELLDECVALGQDDGLYVARVLAVWAAGDQVVLVGLAQAFVDMLGFPHDPTPLPDLSRHADVVARVPEGVAGPDKQQPVGLEGCRQPGRDKDEPFTRPLDLVGDGQHPGHYWLNQQGRREAGLATRHEAERGGRDDGWHRHAGGLLPMADGET</sequence>
<reference evidence="3" key="2">
    <citation type="submission" date="2023-05" db="EMBL/GenBank/DDBJ databases">
        <authorList>
            <consortium name="Lawrence Berkeley National Laboratory"/>
            <person name="Steindorff A."/>
            <person name="Hensen N."/>
            <person name="Bonometti L."/>
            <person name="Westerberg I."/>
            <person name="Brannstrom I.O."/>
            <person name="Guillou S."/>
            <person name="Cros-Aarteil S."/>
            <person name="Calhoun S."/>
            <person name="Haridas S."/>
            <person name="Kuo A."/>
            <person name="Mondo S."/>
            <person name="Pangilinan J."/>
            <person name="Riley R."/>
            <person name="Labutti K."/>
            <person name="Andreopoulos B."/>
            <person name="Lipzen A."/>
            <person name="Chen C."/>
            <person name="Yanf M."/>
            <person name="Daum C."/>
            <person name="Ng V."/>
            <person name="Clum A."/>
            <person name="Ohm R."/>
            <person name="Martin F."/>
            <person name="Silar P."/>
            <person name="Natvig D."/>
            <person name="Lalanne C."/>
            <person name="Gautier V."/>
            <person name="Ament-Velasquez S.L."/>
            <person name="Kruys A."/>
            <person name="Hutchinson M.I."/>
            <person name="Powell A.J."/>
            <person name="Barry K."/>
            <person name="Miller A.N."/>
            <person name="Grigoriev I.V."/>
            <person name="Debuchy R."/>
            <person name="Gladieux P."/>
            <person name="Thoren M.H."/>
            <person name="Johannesson H."/>
        </authorList>
    </citation>
    <scope>NUCLEOTIDE SEQUENCE</scope>
    <source>
        <strain evidence="3">CBS 123565</strain>
    </source>
</reference>
<reference evidence="3" key="1">
    <citation type="journal article" date="2023" name="Mol. Phylogenet. Evol.">
        <title>Genome-scale phylogeny and comparative genomics of the fungal order Sordariales.</title>
        <authorList>
            <person name="Hensen N."/>
            <person name="Bonometti L."/>
            <person name="Westerberg I."/>
            <person name="Brannstrom I.O."/>
            <person name="Guillou S."/>
            <person name="Cros-Aarteil S."/>
            <person name="Calhoun S."/>
            <person name="Haridas S."/>
            <person name="Kuo A."/>
            <person name="Mondo S."/>
            <person name="Pangilinan J."/>
            <person name="Riley R."/>
            <person name="LaButti K."/>
            <person name="Andreopoulos B."/>
            <person name="Lipzen A."/>
            <person name="Chen C."/>
            <person name="Yan M."/>
            <person name="Daum C."/>
            <person name="Ng V."/>
            <person name="Clum A."/>
            <person name="Steindorff A."/>
            <person name="Ohm R.A."/>
            <person name="Martin F."/>
            <person name="Silar P."/>
            <person name="Natvig D.O."/>
            <person name="Lalanne C."/>
            <person name="Gautier V."/>
            <person name="Ament-Velasquez S.L."/>
            <person name="Kruys A."/>
            <person name="Hutchinson M.I."/>
            <person name="Powell A.J."/>
            <person name="Barry K."/>
            <person name="Miller A.N."/>
            <person name="Grigoriev I.V."/>
            <person name="Debuchy R."/>
            <person name="Gladieux P."/>
            <person name="Hiltunen Thoren M."/>
            <person name="Johannesson H."/>
        </authorList>
    </citation>
    <scope>NUCLEOTIDE SEQUENCE</scope>
    <source>
        <strain evidence="3">CBS 123565</strain>
    </source>
</reference>
<keyword evidence="4" id="KW-1185">Reference proteome</keyword>
<keyword evidence="2" id="KW-0732">Signal</keyword>
<evidence type="ECO:0000313" key="4">
    <source>
        <dbReference type="Proteomes" id="UP001304895"/>
    </source>
</evidence>
<evidence type="ECO:0000256" key="1">
    <source>
        <dbReference type="SAM" id="MobiDB-lite"/>
    </source>
</evidence>
<feature type="compositionally biased region" description="Basic and acidic residues" evidence="1">
    <location>
        <begin position="218"/>
        <end position="240"/>
    </location>
</feature>
<dbReference type="AlphaFoldDB" id="A0AAN6UN35"/>
<name>A0AAN6UN35_9PEZI</name>
<gene>
    <name evidence="3" type="ORF">BT67DRAFT_230905</name>
</gene>
<accession>A0AAN6UN35</accession>
<feature type="region of interest" description="Disordered" evidence="1">
    <location>
        <begin position="171"/>
        <end position="193"/>
    </location>
</feature>
<dbReference type="EMBL" id="MU853404">
    <property type="protein sequence ID" value="KAK4136077.1"/>
    <property type="molecule type" value="Genomic_DNA"/>
</dbReference>
<dbReference type="Proteomes" id="UP001304895">
    <property type="component" value="Unassembled WGS sequence"/>
</dbReference>
<comment type="caution">
    <text evidence="3">The sequence shown here is derived from an EMBL/GenBank/DDBJ whole genome shotgun (WGS) entry which is preliminary data.</text>
</comment>
<feature type="signal peptide" evidence="2">
    <location>
        <begin position="1"/>
        <end position="28"/>
    </location>
</feature>
<feature type="region of interest" description="Disordered" evidence="1">
    <location>
        <begin position="215"/>
        <end position="254"/>
    </location>
</feature>
<evidence type="ECO:0000313" key="3">
    <source>
        <dbReference type="EMBL" id="KAK4136077.1"/>
    </source>
</evidence>
<organism evidence="3 4">
    <name type="scientific">Trichocladium antarcticum</name>
    <dbReference type="NCBI Taxonomy" id="1450529"/>
    <lineage>
        <taxon>Eukaryota</taxon>
        <taxon>Fungi</taxon>
        <taxon>Dikarya</taxon>
        <taxon>Ascomycota</taxon>
        <taxon>Pezizomycotina</taxon>
        <taxon>Sordariomycetes</taxon>
        <taxon>Sordariomycetidae</taxon>
        <taxon>Sordariales</taxon>
        <taxon>Chaetomiaceae</taxon>
        <taxon>Trichocladium</taxon>
    </lineage>
</organism>
<evidence type="ECO:0000256" key="2">
    <source>
        <dbReference type="SAM" id="SignalP"/>
    </source>
</evidence>